<dbReference type="RefSeq" id="YP_010059840.1">
    <property type="nucleotide sequence ID" value="NC_054727.1"/>
</dbReference>
<reference evidence="1 2" key="1">
    <citation type="submission" date="2019-05" db="EMBL/GenBank/DDBJ databases">
        <authorList>
            <person name="Pope W.H."/>
            <person name="Garlena R.A."/>
            <person name="Russell D.A."/>
            <person name="Jacobs-Sera D."/>
            <person name="Hatfull G.F."/>
        </authorList>
    </citation>
    <scope>NUCLEOTIDE SEQUENCE [LARGE SCALE GENOMIC DNA]</scope>
</reference>
<dbReference type="GeneID" id="64767072"/>
<dbReference type="Proteomes" id="UP000316777">
    <property type="component" value="Segment"/>
</dbReference>
<evidence type="ECO:0000313" key="1">
    <source>
        <dbReference type="EMBL" id="QDH91826.1"/>
    </source>
</evidence>
<gene>
    <name evidence="1" type="primary">151</name>
    <name evidence="1" type="ORF">SEA_PHRAPPUCCINO_151</name>
</gene>
<organism evidence="1 2">
    <name type="scientific">Mycobacterium phage Phrappuccino</name>
    <dbReference type="NCBI Taxonomy" id="2591223"/>
    <lineage>
        <taxon>Viruses</taxon>
        <taxon>Duplodnaviria</taxon>
        <taxon>Heunggongvirae</taxon>
        <taxon>Uroviricota</taxon>
        <taxon>Caudoviricetes</taxon>
        <taxon>Phrappuccinovirus</taxon>
        <taxon>Phrappuccinovirus phrappuccino</taxon>
        <taxon>Phreappuccinovirus Phrappuccino</taxon>
    </lineage>
</organism>
<keyword evidence="2" id="KW-1185">Reference proteome</keyword>
<protein>
    <submittedName>
        <fullName evidence="1">Uncharacterized protein</fullName>
    </submittedName>
</protein>
<dbReference type="KEGG" id="vg:64767072"/>
<evidence type="ECO:0000313" key="2">
    <source>
        <dbReference type="Proteomes" id="UP000316777"/>
    </source>
</evidence>
<proteinExistence type="predicted"/>
<accession>A0A514DDZ1</accession>
<name>A0A514DDZ1_9CAUD</name>
<dbReference type="EMBL" id="MK937592">
    <property type="protein sequence ID" value="QDH91826.1"/>
    <property type="molecule type" value="Genomic_DNA"/>
</dbReference>
<sequence length="195" mass="22367">MKTVFDITALAERVGRLPDGDAPQAWFVSDAPEVLAAYEKAHVDYKHWVKRTQELAKDLGITGDRAYFSGFNGEYLKGLYPDTSYGPVPEGWRREKKGYLVPVRKTKADRTSEANKRMNAVRKVPRTICYLPGMPDYAWGDHRIFSGRPVRDGDKAVVVLFGYDPFADERFAERLDTDTWDQYPLSVYHLLKENQ</sequence>